<reference evidence="4 5" key="1">
    <citation type="submission" date="2019-11" db="EMBL/GenBank/DDBJ databases">
        <title>Lactobacillus sp. nov. CRM56-3, isolated from fermented tea leaves.</title>
        <authorList>
            <person name="Phuengjayaem S."/>
            <person name="Tanasupawat S."/>
        </authorList>
    </citation>
    <scope>NUCLEOTIDE SEQUENCE [LARGE SCALE GENOMIC DNA]</scope>
    <source>
        <strain evidence="4 5">CRM56-3</strain>
    </source>
</reference>
<organism evidence="4 5">
    <name type="scientific">Secundilactobacillus folii</name>
    <dbReference type="NCBI Taxonomy" id="2678357"/>
    <lineage>
        <taxon>Bacteria</taxon>
        <taxon>Bacillati</taxon>
        <taxon>Bacillota</taxon>
        <taxon>Bacilli</taxon>
        <taxon>Lactobacillales</taxon>
        <taxon>Lactobacillaceae</taxon>
        <taxon>Secundilactobacillus</taxon>
    </lineage>
</organism>
<dbReference type="EMBL" id="WNJO01000008">
    <property type="protein sequence ID" value="MTV82640.1"/>
    <property type="molecule type" value="Genomic_DNA"/>
</dbReference>
<protein>
    <recommendedName>
        <fullName evidence="3">tRNA(Met) cytidine acetate ligase</fullName>
        <ecNumber evidence="3">6.3.4.-</ecNumber>
    </recommendedName>
</protein>
<comment type="caution">
    <text evidence="4">The sequence shown here is derived from an EMBL/GenBank/DDBJ whole genome shotgun (WGS) entry which is preliminary data.</text>
</comment>
<comment type="caution">
    <text evidence="3">Lacks conserved residue(s) required for the propagation of feature annotation.</text>
</comment>
<keyword evidence="1 3" id="KW-0436">Ligase</keyword>
<dbReference type="Pfam" id="PF05636">
    <property type="entry name" value="HIGH_NTase1"/>
    <property type="match status" value="1"/>
</dbReference>
<proteinExistence type="inferred from homology"/>
<evidence type="ECO:0000256" key="3">
    <source>
        <dbReference type="HAMAP-Rule" id="MF_01539"/>
    </source>
</evidence>
<dbReference type="GO" id="GO:0000049">
    <property type="term" value="F:tRNA binding"/>
    <property type="evidence" value="ECO:0007669"/>
    <property type="project" value="UniProtKB-KW"/>
</dbReference>
<dbReference type="GO" id="GO:0016879">
    <property type="term" value="F:ligase activity, forming carbon-nitrogen bonds"/>
    <property type="evidence" value="ECO:0007669"/>
    <property type="project" value="UniProtKB-UniRule"/>
</dbReference>
<name>A0A7X2XW53_9LACO</name>
<keyword evidence="2 3" id="KW-0819">tRNA processing</keyword>
<keyword evidence="4" id="KW-0808">Transferase</keyword>
<dbReference type="GO" id="GO:0005737">
    <property type="term" value="C:cytoplasm"/>
    <property type="evidence" value="ECO:0007669"/>
    <property type="project" value="UniProtKB-SubCell"/>
</dbReference>
<evidence type="ECO:0000256" key="1">
    <source>
        <dbReference type="ARBA" id="ARBA00022598"/>
    </source>
</evidence>
<dbReference type="AlphaFoldDB" id="A0A7X2XW53"/>
<dbReference type="Proteomes" id="UP000466388">
    <property type="component" value="Unassembled WGS sequence"/>
</dbReference>
<dbReference type="GO" id="GO:0016740">
    <property type="term" value="F:transferase activity"/>
    <property type="evidence" value="ECO:0007669"/>
    <property type="project" value="UniProtKB-KW"/>
</dbReference>
<keyword evidence="3" id="KW-0547">Nucleotide-binding</keyword>
<feature type="binding site" evidence="3">
    <location>
        <begin position="8"/>
        <end position="21"/>
    </location>
    <ligand>
        <name>ATP</name>
        <dbReference type="ChEBI" id="CHEBI:30616"/>
    </ligand>
</feature>
<evidence type="ECO:0000313" key="4">
    <source>
        <dbReference type="EMBL" id="MTV82640.1"/>
    </source>
</evidence>
<dbReference type="SUPFAM" id="SSF52374">
    <property type="entry name" value="Nucleotidylyl transferase"/>
    <property type="match status" value="1"/>
</dbReference>
<feature type="binding site" evidence="3">
    <location>
        <position position="177"/>
    </location>
    <ligand>
        <name>ATP</name>
        <dbReference type="ChEBI" id="CHEBI:30616"/>
    </ligand>
</feature>
<feature type="binding site" evidence="3">
    <location>
        <position position="152"/>
    </location>
    <ligand>
        <name>ATP</name>
        <dbReference type="ChEBI" id="CHEBI:30616"/>
    </ligand>
</feature>
<evidence type="ECO:0000256" key="2">
    <source>
        <dbReference type="ARBA" id="ARBA00022694"/>
    </source>
</evidence>
<dbReference type="PANTHER" id="PTHR37825:SF1">
    <property type="entry name" value="TRNA(MET) CYTIDINE ACETATE LIGASE"/>
    <property type="match status" value="1"/>
</dbReference>
<dbReference type="HAMAP" id="MF_01539">
    <property type="entry name" value="TmcAL"/>
    <property type="match status" value="1"/>
</dbReference>
<keyword evidence="5" id="KW-1185">Reference proteome</keyword>
<accession>A0A7X2XW53</accession>
<feature type="binding site" evidence="3">
    <location>
        <position position="102"/>
    </location>
    <ligand>
        <name>ATP</name>
        <dbReference type="ChEBI" id="CHEBI:30616"/>
    </ligand>
</feature>
<evidence type="ECO:0000313" key="5">
    <source>
        <dbReference type="Proteomes" id="UP000466388"/>
    </source>
</evidence>
<keyword evidence="3" id="KW-0067">ATP-binding</keyword>
<comment type="similarity">
    <text evidence="3">Belongs to the TmcAL family.</text>
</comment>
<sequence length="378" mass="43055">MARILGIVAEYNPFHNGHIYQLQQAQARSDAELTIAVMSGNWVQRGEPSLLDKWQRTRLALSAGIDLVVELPFQFAVQPAHLFARGAVQLLAQLGCTELAFGAEHPGLDFDRLVANQPTHAAEHFKQFDETYPTLFNDYLQAQTGIDLRSSNDILGFSYVAANRELKRPMTILPIQRRGNAHRSTDFDVDDTIVSGAAIRQAVQAGDSQLIKRIVPPITATALQEYQHINWENYWPFLRYQVLTQSISQLQHIYQMSEGIEYRLKQAALTSKSFKDFIRAAKTKRYTYARLQRLCVYILLQVSNVELPTRLRYGRVLGFNSEGQQLLNVLKKRVALPLISRVTDDWVSGPYRLDYQAGVLRQMLSGVDQDRLRHPVIF</sequence>
<dbReference type="InterPro" id="IPR008513">
    <property type="entry name" value="tRNA(Met)_cyd_acetate_ligase"/>
</dbReference>
<keyword evidence="3" id="KW-0963">Cytoplasm</keyword>
<comment type="function">
    <text evidence="3">Catalyzes the formation of N(4)-acetylcytidine (ac(4)C) at the wobble position of elongator tRNA(Met), using acetate and ATP as substrates. First activates an acetate ion to form acetyladenylate (Ac-AMP) and then transfers the acetyl group to tRNA to form ac(4)C34.</text>
</comment>
<dbReference type="EC" id="6.3.4.-" evidence="3"/>
<dbReference type="InterPro" id="IPR014729">
    <property type="entry name" value="Rossmann-like_a/b/a_fold"/>
</dbReference>
<gene>
    <name evidence="3" type="primary">tmcAL</name>
    <name evidence="4" type="ORF">GM612_08270</name>
</gene>
<keyword evidence="3" id="KW-0820">tRNA-binding</keyword>
<dbReference type="GO" id="GO:0006400">
    <property type="term" value="P:tRNA modification"/>
    <property type="evidence" value="ECO:0007669"/>
    <property type="project" value="UniProtKB-UniRule"/>
</dbReference>
<dbReference type="NCBIfam" id="NF010191">
    <property type="entry name" value="PRK13670.1"/>
    <property type="match status" value="1"/>
</dbReference>
<comment type="subcellular location">
    <subcellularLocation>
        <location evidence="3">Cytoplasm</location>
    </subcellularLocation>
</comment>
<keyword evidence="3" id="KW-0694">RNA-binding</keyword>
<comment type="catalytic activity">
    <reaction evidence="3">
        <text>cytidine(34) in elongator tRNA(Met) + acetate + ATP = N(4)-acetylcytidine(34) in elongator tRNA(Met) + AMP + diphosphate</text>
        <dbReference type="Rhea" id="RHEA:58144"/>
        <dbReference type="Rhea" id="RHEA-COMP:10693"/>
        <dbReference type="Rhea" id="RHEA-COMP:10694"/>
        <dbReference type="ChEBI" id="CHEBI:30089"/>
        <dbReference type="ChEBI" id="CHEBI:30616"/>
        <dbReference type="ChEBI" id="CHEBI:33019"/>
        <dbReference type="ChEBI" id="CHEBI:74900"/>
        <dbReference type="ChEBI" id="CHEBI:82748"/>
        <dbReference type="ChEBI" id="CHEBI:456215"/>
    </reaction>
</comment>
<dbReference type="PANTHER" id="PTHR37825">
    <property type="entry name" value="TRNA(MET) CYTIDINE ACETATE LIGASE"/>
    <property type="match status" value="1"/>
</dbReference>
<dbReference type="Gene3D" id="3.40.50.620">
    <property type="entry name" value="HUPs"/>
    <property type="match status" value="1"/>
</dbReference>
<dbReference type="GO" id="GO:0005524">
    <property type="term" value="F:ATP binding"/>
    <property type="evidence" value="ECO:0007669"/>
    <property type="project" value="UniProtKB-KW"/>
</dbReference>